<evidence type="ECO:0000313" key="2">
    <source>
        <dbReference type="Proteomes" id="UP000004994"/>
    </source>
</evidence>
<reference evidence="1" key="2">
    <citation type="submission" date="2019-01" db="UniProtKB">
        <authorList>
            <consortium name="EnsemblPlants"/>
        </authorList>
    </citation>
    <scope>IDENTIFICATION</scope>
    <source>
        <strain evidence="1">cv. Heinz 1706</strain>
    </source>
</reference>
<dbReference type="Gramene" id="Solyc02g079277.1.1">
    <property type="protein sequence ID" value="Solyc02g079277.1.1"/>
    <property type="gene ID" value="Solyc02g079277.1"/>
</dbReference>
<dbReference type="Proteomes" id="UP000004994">
    <property type="component" value="Chromosome 2"/>
</dbReference>
<sequence>MKRVGSPDSEANKDGLKREIVHTARLRTGHLGREQYKMGVTDWEGSSIDFAADQVARRTIFPSDTWTHLFKSINQLTAQ</sequence>
<keyword evidence="2" id="KW-1185">Reference proteome</keyword>
<name>A0A3Q7F531_SOLLC</name>
<dbReference type="EnsemblPlants" id="Solyc02g079277.1.1">
    <property type="protein sequence ID" value="Solyc02g079277.1.1"/>
    <property type="gene ID" value="Solyc02g079277.1"/>
</dbReference>
<organism evidence="1">
    <name type="scientific">Solanum lycopersicum</name>
    <name type="common">Tomato</name>
    <name type="synonym">Lycopersicon esculentum</name>
    <dbReference type="NCBI Taxonomy" id="4081"/>
    <lineage>
        <taxon>Eukaryota</taxon>
        <taxon>Viridiplantae</taxon>
        <taxon>Streptophyta</taxon>
        <taxon>Embryophyta</taxon>
        <taxon>Tracheophyta</taxon>
        <taxon>Spermatophyta</taxon>
        <taxon>Magnoliopsida</taxon>
        <taxon>eudicotyledons</taxon>
        <taxon>Gunneridae</taxon>
        <taxon>Pentapetalae</taxon>
        <taxon>asterids</taxon>
        <taxon>lamiids</taxon>
        <taxon>Solanales</taxon>
        <taxon>Solanaceae</taxon>
        <taxon>Solanoideae</taxon>
        <taxon>Solaneae</taxon>
        <taxon>Solanum</taxon>
        <taxon>Solanum subgen. Lycopersicon</taxon>
    </lineage>
</organism>
<evidence type="ECO:0000313" key="1">
    <source>
        <dbReference type="EnsemblPlants" id="Solyc02g079277.1.1"/>
    </source>
</evidence>
<accession>A0A3Q7F531</accession>
<protein>
    <submittedName>
        <fullName evidence="1">Uncharacterized protein</fullName>
    </submittedName>
</protein>
<dbReference type="AlphaFoldDB" id="A0A3Q7F531"/>
<reference evidence="1" key="1">
    <citation type="journal article" date="2012" name="Nature">
        <title>The tomato genome sequence provides insights into fleshy fruit evolution.</title>
        <authorList>
            <consortium name="Tomato Genome Consortium"/>
        </authorList>
    </citation>
    <scope>NUCLEOTIDE SEQUENCE [LARGE SCALE GENOMIC DNA]</scope>
    <source>
        <strain evidence="1">cv. Heinz 1706</strain>
    </source>
</reference>
<dbReference type="InParanoid" id="A0A3Q7F531"/>
<proteinExistence type="predicted"/>